<keyword evidence="2" id="KW-0175">Coiled coil</keyword>
<dbReference type="SUPFAM" id="SSF49354">
    <property type="entry name" value="PapD-like"/>
    <property type="match status" value="1"/>
</dbReference>
<feature type="domain" description="MSP" evidence="3">
    <location>
        <begin position="29"/>
        <end position="143"/>
    </location>
</feature>
<organism evidence="4 5">
    <name type="scientific">Ascaris lumbricoides</name>
    <name type="common">Giant roundworm</name>
    <dbReference type="NCBI Taxonomy" id="6252"/>
    <lineage>
        <taxon>Eukaryota</taxon>
        <taxon>Metazoa</taxon>
        <taxon>Ecdysozoa</taxon>
        <taxon>Nematoda</taxon>
        <taxon>Chromadorea</taxon>
        <taxon>Rhabditida</taxon>
        <taxon>Spirurina</taxon>
        <taxon>Ascaridomorpha</taxon>
        <taxon>Ascaridoidea</taxon>
        <taxon>Ascarididae</taxon>
        <taxon>Ascaris</taxon>
    </lineage>
</organism>
<evidence type="ECO:0000313" key="4">
    <source>
        <dbReference type="Proteomes" id="UP000036681"/>
    </source>
</evidence>
<dbReference type="Proteomes" id="UP000036681">
    <property type="component" value="Unplaced"/>
</dbReference>
<protein>
    <recommendedName>
        <fullName evidence="1">Major sperm protein</fullName>
    </recommendedName>
</protein>
<reference evidence="5" key="1">
    <citation type="submission" date="2017-02" db="UniProtKB">
        <authorList>
            <consortium name="WormBaseParasite"/>
        </authorList>
    </citation>
    <scope>IDENTIFICATION</scope>
</reference>
<dbReference type="InterPro" id="IPR000535">
    <property type="entry name" value="MSP_dom"/>
</dbReference>
<accession>A0A0M3HUW6</accession>
<evidence type="ECO:0000256" key="2">
    <source>
        <dbReference type="SAM" id="Coils"/>
    </source>
</evidence>
<dbReference type="AlphaFoldDB" id="A0A0M3HUW6"/>
<sequence length="273" mass="30949">MAVSLPTGSAAQSQGGSLLLEDEEQQNARLVSVDQTFICFDVEQLSDATEELTLSRAIGPDHSVAWRIRTNAPTRYIVNPSCGVLCDSKPVKVTIRLVRNRFHPLHKLILQATKIPVGCDLNNAWKHENIKNPECMHTIAFELSTMLMNIDYTENVGTDEVYCSKAVEDLQSIMAQSSATGSDRIKELQNLLAMLKADTQQIKMNAEQSRKLKRVLHKALDARKSMLIVLKGRLIESKRRNRRWKQKLSENEAEFENLQKLRKDYTVHQCCIS</sequence>
<proteinExistence type="predicted"/>
<dbReference type="WBParaSite" id="ALUE_0000664801-mRNA-1">
    <property type="protein sequence ID" value="ALUE_0000664801-mRNA-1"/>
    <property type="gene ID" value="ALUE_0000664801"/>
</dbReference>
<comment type="function">
    <text evidence="1">Central component in molecular interactions underlying sperm crawling. Forms an extensive filament system that extends from sperm villipoda, along the leading edge of the pseudopod.</text>
</comment>
<evidence type="ECO:0000313" key="5">
    <source>
        <dbReference type="WBParaSite" id="ALUE_0000664801-mRNA-1"/>
    </source>
</evidence>
<evidence type="ECO:0000256" key="1">
    <source>
        <dbReference type="RuleBase" id="RU003425"/>
    </source>
</evidence>
<dbReference type="InterPro" id="IPR008962">
    <property type="entry name" value="PapD-like_sf"/>
</dbReference>
<keyword evidence="4" id="KW-1185">Reference proteome</keyword>
<dbReference type="InterPro" id="IPR013783">
    <property type="entry name" value="Ig-like_fold"/>
</dbReference>
<name>A0A0M3HUW6_ASCLU</name>
<feature type="coiled-coil region" evidence="2">
    <location>
        <begin position="234"/>
        <end position="261"/>
    </location>
</feature>
<keyword evidence="1" id="KW-0963">Cytoplasm</keyword>
<dbReference type="PROSITE" id="PS50202">
    <property type="entry name" value="MSP"/>
    <property type="match status" value="1"/>
</dbReference>
<dbReference type="Pfam" id="PF00635">
    <property type="entry name" value="Motile_Sperm"/>
    <property type="match status" value="1"/>
</dbReference>
<evidence type="ECO:0000259" key="3">
    <source>
        <dbReference type="PROSITE" id="PS50202"/>
    </source>
</evidence>
<keyword evidence="1" id="KW-0206">Cytoskeleton</keyword>
<dbReference type="Gene3D" id="2.60.40.10">
    <property type="entry name" value="Immunoglobulins"/>
    <property type="match status" value="1"/>
</dbReference>